<keyword evidence="1" id="KW-0812">Transmembrane</keyword>
<sequence length="388" mass="40864">MRHPAYYTAIVVAAFWAACWLLFAHQSAPEVRQLFIAGHLLALGEEAAVYSADGALAPFAMLPIWAVFASWGVQLLPFGALKLMIVATAPVLLAGSVWIAARPIEARDVSTTMMTAVGCVAMLFVLPGTEALASDQSAILAGFLTVAAIERSQSKVPLVAGLALAGATSLSIHVALLAPLWLVAGRWRETAVFLCTCAIVLSLSVAVAGAPMHEDYLAALEALRLSPTEGRWSLDAMLGTWAWPEAAIRPDAWQMTSAIVMAATLAFTTLAITGRERIHVLTWPVALTALTFVTPYAGPSAYLPALAFMPHLLDRFGLRTGGLVIIGCALPLTLAGTGPVALAPEALNLPVVLGSLSLLALSILFVATIRERAQPEPRPQVFSDGSEA</sequence>
<keyword evidence="3" id="KW-1185">Reference proteome</keyword>
<feature type="transmembrane region" description="Helical" evidence="1">
    <location>
        <begin position="158"/>
        <end position="184"/>
    </location>
</feature>
<feature type="transmembrane region" description="Helical" evidence="1">
    <location>
        <begin position="252"/>
        <end position="273"/>
    </location>
</feature>
<gene>
    <name evidence="2" type="ORF">FHY64_07465</name>
</gene>
<accession>A0A5C5GEF8</accession>
<dbReference type="PROSITE" id="PS51257">
    <property type="entry name" value="PROKAR_LIPOPROTEIN"/>
    <property type="match status" value="1"/>
</dbReference>
<reference evidence="2 3" key="1">
    <citation type="submission" date="2019-06" db="EMBL/GenBank/DDBJ databases">
        <title>Genome of new Rhodobacteraceae sp. SM1903.</title>
        <authorList>
            <person name="Ren X."/>
        </authorList>
    </citation>
    <scope>NUCLEOTIDE SEQUENCE [LARGE SCALE GENOMIC DNA]</scope>
    <source>
        <strain evidence="2 3">SM1903</strain>
    </source>
</reference>
<dbReference type="RefSeq" id="WP_140193792.1">
    <property type="nucleotide sequence ID" value="NZ_CP065915.1"/>
</dbReference>
<feature type="transmembrane region" description="Helical" evidence="1">
    <location>
        <begin position="349"/>
        <end position="369"/>
    </location>
</feature>
<comment type="caution">
    <text evidence="2">The sequence shown here is derived from an EMBL/GenBank/DDBJ whole genome shotgun (WGS) entry which is preliminary data.</text>
</comment>
<evidence type="ECO:0000313" key="2">
    <source>
        <dbReference type="EMBL" id="TNY33108.1"/>
    </source>
</evidence>
<evidence type="ECO:0008006" key="4">
    <source>
        <dbReference type="Google" id="ProtNLM"/>
    </source>
</evidence>
<feature type="transmembrane region" description="Helical" evidence="1">
    <location>
        <begin position="318"/>
        <end position="342"/>
    </location>
</feature>
<dbReference type="EMBL" id="VFFF01000001">
    <property type="protein sequence ID" value="TNY33108.1"/>
    <property type="molecule type" value="Genomic_DNA"/>
</dbReference>
<feature type="transmembrane region" description="Helical" evidence="1">
    <location>
        <begin position="6"/>
        <end position="26"/>
    </location>
</feature>
<feature type="transmembrane region" description="Helical" evidence="1">
    <location>
        <begin position="80"/>
        <end position="101"/>
    </location>
</feature>
<dbReference type="AlphaFoldDB" id="A0A5C5GEF8"/>
<feature type="transmembrane region" description="Helical" evidence="1">
    <location>
        <begin position="113"/>
        <end position="133"/>
    </location>
</feature>
<feature type="transmembrane region" description="Helical" evidence="1">
    <location>
        <begin position="47"/>
        <end position="68"/>
    </location>
</feature>
<keyword evidence="1" id="KW-0472">Membrane</keyword>
<protein>
    <recommendedName>
        <fullName evidence="4">DUF2029 domain-containing protein</fullName>
    </recommendedName>
</protein>
<evidence type="ECO:0000256" key="1">
    <source>
        <dbReference type="SAM" id="Phobius"/>
    </source>
</evidence>
<proteinExistence type="predicted"/>
<feature type="transmembrane region" description="Helical" evidence="1">
    <location>
        <begin position="280"/>
        <end position="298"/>
    </location>
</feature>
<dbReference type="OrthoDB" id="7865847at2"/>
<organism evidence="2 3">
    <name type="scientific">Pelagovum pacificum</name>
    <dbReference type="NCBI Taxonomy" id="2588711"/>
    <lineage>
        <taxon>Bacteria</taxon>
        <taxon>Pseudomonadati</taxon>
        <taxon>Pseudomonadota</taxon>
        <taxon>Alphaproteobacteria</taxon>
        <taxon>Rhodobacterales</taxon>
        <taxon>Paracoccaceae</taxon>
        <taxon>Pelagovum</taxon>
    </lineage>
</organism>
<name>A0A5C5GEF8_9RHOB</name>
<keyword evidence="1" id="KW-1133">Transmembrane helix</keyword>
<feature type="transmembrane region" description="Helical" evidence="1">
    <location>
        <begin position="191"/>
        <end position="210"/>
    </location>
</feature>
<dbReference type="Proteomes" id="UP000314011">
    <property type="component" value="Unassembled WGS sequence"/>
</dbReference>
<evidence type="ECO:0000313" key="3">
    <source>
        <dbReference type="Proteomes" id="UP000314011"/>
    </source>
</evidence>